<sequence length="57" mass="6697">MRTHTQKHTDIKRSWDTMPHSIFPACPVSENAHIIFRNLEFQIRNKEHTASSHMPKG</sequence>
<name>A0A0E9SJM4_ANGAN</name>
<proteinExistence type="predicted"/>
<protein>
    <submittedName>
        <fullName evidence="1">Uncharacterized protein</fullName>
    </submittedName>
</protein>
<evidence type="ECO:0000313" key="1">
    <source>
        <dbReference type="EMBL" id="JAH41427.1"/>
    </source>
</evidence>
<organism evidence="1">
    <name type="scientific">Anguilla anguilla</name>
    <name type="common">European freshwater eel</name>
    <name type="synonym">Muraena anguilla</name>
    <dbReference type="NCBI Taxonomy" id="7936"/>
    <lineage>
        <taxon>Eukaryota</taxon>
        <taxon>Metazoa</taxon>
        <taxon>Chordata</taxon>
        <taxon>Craniata</taxon>
        <taxon>Vertebrata</taxon>
        <taxon>Euteleostomi</taxon>
        <taxon>Actinopterygii</taxon>
        <taxon>Neopterygii</taxon>
        <taxon>Teleostei</taxon>
        <taxon>Anguilliformes</taxon>
        <taxon>Anguillidae</taxon>
        <taxon>Anguilla</taxon>
    </lineage>
</organism>
<dbReference type="AlphaFoldDB" id="A0A0E9SJM4"/>
<reference evidence="1" key="2">
    <citation type="journal article" date="2015" name="Fish Shellfish Immunol.">
        <title>Early steps in the European eel (Anguilla anguilla)-Vibrio vulnificus interaction in the gills: Role of the RtxA13 toxin.</title>
        <authorList>
            <person name="Callol A."/>
            <person name="Pajuelo D."/>
            <person name="Ebbesson L."/>
            <person name="Teles M."/>
            <person name="MacKenzie S."/>
            <person name="Amaro C."/>
        </authorList>
    </citation>
    <scope>NUCLEOTIDE SEQUENCE</scope>
</reference>
<reference evidence="1" key="1">
    <citation type="submission" date="2014-11" db="EMBL/GenBank/DDBJ databases">
        <authorList>
            <person name="Amaro Gonzalez C."/>
        </authorList>
    </citation>
    <scope>NUCLEOTIDE SEQUENCE</scope>
</reference>
<accession>A0A0E9SJM4</accession>
<dbReference type="EMBL" id="GBXM01067150">
    <property type="protein sequence ID" value="JAH41427.1"/>
    <property type="molecule type" value="Transcribed_RNA"/>
</dbReference>